<evidence type="ECO:0000256" key="11">
    <source>
        <dbReference type="ARBA" id="ARBA00025614"/>
    </source>
</evidence>
<keyword evidence="7 13" id="KW-0406">Ion transport</keyword>
<evidence type="ECO:0000256" key="12">
    <source>
        <dbReference type="ARBA" id="ARBA00037847"/>
    </source>
</evidence>
<feature type="coiled-coil region" evidence="15">
    <location>
        <begin position="66"/>
        <end position="96"/>
    </location>
</feature>
<dbReference type="InterPro" id="IPR002146">
    <property type="entry name" value="ATP_synth_b/b'su_bac/chlpt"/>
</dbReference>
<evidence type="ECO:0000256" key="5">
    <source>
        <dbReference type="ARBA" id="ARBA00022781"/>
    </source>
</evidence>
<evidence type="ECO:0000256" key="15">
    <source>
        <dbReference type="SAM" id="Coils"/>
    </source>
</evidence>
<keyword evidence="9 13" id="KW-0066">ATP synthesis</keyword>
<organism evidence="17 18">
    <name type="scientific">Sphingomonas oleivorans</name>
    <dbReference type="NCBI Taxonomy" id="1735121"/>
    <lineage>
        <taxon>Bacteria</taxon>
        <taxon>Pseudomonadati</taxon>
        <taxon>Pseudomonadota</taxon>
        <taxon>Alphaproteobacteria</taxon>
        <taxon>Sphingomonadales</taxon>
        <taxon>Sphingomonadaceae</taxon>
        <taxon>Sphingomonas</taxon>
    </lineage>
</organism>
<dbReference type="Proteomes" id="UP000244162">
    <property type="component" value="Unassembled WGS sequence"/>
</dbReference>
<protein>
    <recommendedName>
        <fullName evidence="13">ATP synthase subunit b</fullName>
    </recommendedName>
    <alternativeName>
        <fullName evidence="13">ATP synthase F(0) sector subunit b</fullName>
    </alternativeName>
    <alternativeName>
        <fullName evidence="13">ATPase subunit I</fullName>
    </alternativeName>
    <alternativeName>
        <fullName evidence="13">F-type ATPase subunit b</fullName>
        <shortName evidence="13">F-ATPase subunit b</shortName>
    </alternativeName>
</protein>
<evidence type="ECO:0000313" key="18">
    <source>
        <dbReference type="Proteomes" id="UP000244162"/>
    </source>
</evidence>
<gene>
    <name evidence="13" type="primary">atpF</name>
    <name evidence="17" type="ORF">CLG96_15025</name>
</gene>
<keyword evidence="2 13" id="KW-0813">Transport</keyword>
<evidence type="ECO:0000256" key="7">
    <source>
        <dbReference type="ARBA" id="ARBA00023065"/>
    </source>
</evidence>
<dbReference type="InterPro" id="IPR050059">
    <property type="entry name" value="ATP_synthase_B_chain"/>
</dbReference>
<name>A0A2T5FUV8_9SPHN</name>
<dbReference type="RefSeq" id="WP_107969080.1">
    <property type="nucleotide sequence ID" value="NZ_NWBU01000015.1"/>
</dbReference>
<dbReference type="GO" id="GO:0005886">
    <property type="term" value="C:plasma membrane"/>
    <property type="evidence" value="ECO:0007669"/>
    <property type="project" value="UniProtKB-SubCell"/>
</dbReference>
<comment type="function">
    <text evidence="11">Component of the F(0) channel, it forms part of the peripheral stalk, linking F(1) to F(0). The b'-subunit is a diverged and duplicated form of b found in plants and photosynthetic bacteria.</text>
</comment>
<dbReference type="CDD" id="cd06503">
    <property type="entry name" value="ATP-synt_Fo_b"/>
    <property type="match status" value="1"/>
</dbReference>
<dbReference type="EMBL" id="NWBU01000015">
    <property type="protein sequence ID" value="PTQ08516.1"/>
    <property type="molecule type" value="Genomic_DNA"/>
</dbReference>
<dbReference type="GO" id="GO:0012505">
    <property type="term" value="C:endomembrane system"/>
    <property type="evidence" value="ECO:0007669"/>
    <property type="project" value="UniProtKB-SubCell"/>
</dbReference>
<evidence type="ECO:0000313" key="17">
    <source>
        <dbReference type="EMBL" id="PTQ08516.1"/>
    </source>
</evidence>
<reference evidence="17 18" key="1">
    <citation type="submission" date="2017-09" db="EMBL/GenBank/DDBJ databases">
        <title>Sphingomonas panjinensis sp.nov., isolated from oil-contaminated soil.</title>
        <authorList>
            <person name="Wang L."/>
            <person name="Chen L."/>
        </authorList>
    </citation>
    <scope>NUCLEOTIDE SEQUENCE [LARGE SCALE GENOMIC DNA]</scope>
    <source>
        <strain evidence="17 18">FW-11</strain>
    </source>
</reference>
<evidence type="ECO:0000256" key="3">
    <source>
        <dbReference type="ARBA" id="ARBA00022547"/>
    </source>
</evidence>
<dbReference type="AlphaFoldDB" id="A0A2T5FUV8"/>
<keyword evidence="5 13" id="KW-0375">Hydrogen ion transport</keyword>
<evidence type="ECO:0000256" key="13">
    <source>
        <dbReference type="HAMAP-Rule" id="MF_01398"/>
    </source>
</evidence>
<sequence>MTQHSEAPAAETVAHQEAHGAAPHADPSALGLDATGWVSLAMLALILIMLWKKVPAVVGGALDKKIDSIRAQLDEATKLRAEAEALKAEYEVKAATAGKEAEAILAHARSEASSIVAQAQSDAQTLIERRGRMAEDKIAAAERAALAEVRAKAAEAAAAAAATLIARNHGAEADKALVDSTIASLGTSGRLN</sequence>
<dbReference type="PANTHER" id="PTHR33445:SF1">
    <property type="entry name" value="ATP SYNTHASE SUBUNIT B"/>
    <property type="match status" value="1"/>
</dbReference>
<proteinExistence type="inferred from homology"/>
<dbReference type="GO" id="GO:0046933">
    <property type="term" value="F:proton-transporting ATP synthase activity, rotational mechanism"/>
    <property type="evidence" value="ECO:0007669"/>
    <property type="project" value="UniProtKB-UniRule"/>
</dbReference>
<feature type="region of interest" description="Disordered" evidence="16">
    <location>
        <begin position="1"/>
        <end position="25"/>
    </location>
</feature>
<dbReference type="OrthoDB" id="7391503at2"/>
<keyword evidence="3 13" id="KW-0138">CF(0)</keyword>
<keyword evidence="6 13" id="KW-1133">Transmembrane helix</keyword>
<evidence type="ECO:0000256" key="2">
    <source>
        <dbReference type="ARBA" id="ARBA00022448"/>
    </source>
</evidence>
<keyword evidence="15" id="KW-0175">Coiled coil</keyword>
<evidence type="ECO:0000256" key="14">
    <source>
        <dbReference type="RuleBase" id="RU003848"/>
    </source>
</evidence>
<evidence type="ECO:0000256" key="1">
    <source>
        <dbReference type="ARBA" id="ARBA00005513"/>
    </source>
</evidence>
<dbReference type="HAMAP" id="MF_01398">
    <property type="entry name" value="ATP_synth_b_bprime"/>
    <property type="match status" value="1"/>
</dbReference>
<evidence type="ECO:0000256" key="16">
    <source>
        <dbReference type="SAM" id="MobiDB-lite"/>
    </source>
</evidence>
<keyword evidence="4 13" id="KW-0812">Transmembrane</keyword>
<comment type="function">
    <text evidence="10 13">F(1)F(0) ATP synthase produces ATP from ADP in the presence of a proton or sodium gradient. F-type ATPases consist of two structural domains, F(1) containing the extramembraneous catalytic core and F(0) containing the membrane proton channel, linked together by a central stalk and a peripheral stalk. During catalysis, ATP synthesis in the catalytic domain of F(1) is coupled via a rotary mechanism of the central stalk subunits to proton translocation.</text>
</comment>
<comment type="subunit">
    <text evidence="13">F-type ATPases have 2 components, F(1) - the catalytic core - and F(0) - the membrane proton channel. F(1) has five subunits: alpha(3), beta(3), gamma(1), delta(1), epsilon(1). F(0) has three main subunits: a(1), b(2) and c(10-14). The alpha and beta chains form an alternating ring which encloses part of the gamma chain. F(1) is attached to F(0) by a central stalk formed by the gamma and epsilon chains, while a peripheral stalk is formed by the delta and b chains.</text>
</comment>
<comment type="caution">
    <text evidence="17">The sequence shown here is derived from an EMBL/GenBank/DDBJ whole genome shotgun (WGS) entry which is preliminary data.</text>
</comment>
<accession>A0A2T5FUV8</accession>
<evidence type="ECO:0000256" key="9">
    <source>
        <dbReference type="ARBA" id="ARBA00023310"/>
    </source>
</evidence>
<dbReference type="GO" id="GO:0046961">
    <property type="term" value="F:proton-transporting ATPase activity, rotational mechanism"/>
    <property type="evidence" value="ECO:0007669"/>
    <property type="project" value="TreeGrafter"/>
</dbReference>
<evidence type="ECO:0000256" key="10">
    <source>
        <dbReference type="ARBA" id="ARBA00025198"/>
    </source>
</evidence>
<evidence type="ECO:0000256" key="6">
    <source>
        <dbReference type="ARBA" id="ARBA00022989"/>
    </source>
</evidence>
<dbReference type="GO" id="GO:0045259">
    <property type="term" value="C:proton-transporting ATP synthase complex"/>
    <property type="evidence" value="ECO:0007669"/>
    <property type="project" value="UniProtKB-KW"/>
</dbReference>
<comment type="similarity">
    <text evidence="1 13 14">Belongs to the ATPase B chain family.</text>
</comment>
<evidence type="ECO:0000256" key="4">
    <source>
        <dbReference type="ARBA" id="ARBA00022692"/>
    </source>
</evidence>
<evidence type="ECO:0000256" key="8">
    <source>
        <dbReference type="ARBA" id="ARBA00023136"/>
    </source>
</evidence>
<dbReference type="Pfam" id="PF00430">
    <property type="entry name" value="ATP-synt_B"/>
    <property type="match status" value="1"/>
</dbReference>
<keyword evidence="18" id="KW-1185">Reference proteome</keyword>
<dbReference type="PANTHER" id="PTHR33445">
    <property type="entry name" value="ATP SYNTHASE SUBUNIT B', CHLOROPLASTIC"/>
    <property type="match status" value="1"/>
</dbReference>
<feature type="transmembrane region" description="Helical" evidence="13">
    <location>
        <begin position="34"/>
        <end position="51"/>
    </location>
</feature>
<keyword evidence="13" id="KW-1003">Cell membrane</keyword>
<comment type="subcellular location">
    <subcellularLocation>
        <location evidence="13">Cell membrane</location>
        <topology evidence="13">Single-pass membrane protein</topology>
    </subcellularLocation>
    <subcellularLocation>
        <location evidence="12">Endomembrane system</location>
        <topology evidence="12">Single-pass membrane protein</topology>
    </subcellularLocation>
</comment>
<keyword evidence="8 13" id="KW-0472">Membrane</keyword>